<reference evidence="1" key="1">
    <citation type="submission" date="2024-07" db="EMBL/GenBank/DDBJ databases">
        <authorList>
            <person name="Yu S.T."/>
        </authorList>
    </citation>
    <scope>NUCLEOTIDE SEQUENCE</scope>
    <source>
        <strain evidence="1">R08</strain>
    </source>
</reference>
<dbReference type="RefSeq" id="WP_369186204.1">
    <property type="nucleotide sequence ID" value="NZ_CP163431.1"/>
</dbReference>
<dbReference type="AlphaFoldDB" id="A0AB39LZ46"/>
<organism evidence="1">
    <name type="scientific">Streptomyces sp. R08</name>
    <dbReference type="NCBI Taxonomy" id="3238624"/>
    <lineage>
        <taxon>Bacteria</taxon>
        <taxon>Bacillati</taxon>
        <taxon>Actinomycetota</taxon>
        <taxon>Actinomycetes</taxon>
        <taxon>Kitasatosporales</taxon>
        <taxon>Streptomycetaceae</taxon>
        <taxon>Streptomyces</taxon>
    </lineage>
</organism>
<sequence length="134" mass="14436">MDDEPITELRPVTGPRVFGYLRHITGSTARHTALAGCLTEYCRSHELTLCGVFSDREPAVAIRAPAFVGLLDTLELPDAYGVLVPALGHLGPRPVAAERKRQITANGVRLIVVRSARPAAGSERLVRLQQQGGT</sequence>
<protein>
    <submittedName>
        <fullName evidence="1">Recombinase family protein</fullName>
    </submittedName>
</protein>
<gene>
    <name evidence="1" type="ORF">AB5J58_01085</name>
</gene>
<accession>A0AB39LZ46</accession>
<proteinExistence type="predicted"/>
<dbReference type="EMBL" id="CP163431">
    <property type="protein sequence ID" value="XDP98866.1"/>
    <property type="molecule type" value="Genomic_DNA"/>
</dbReference>
<evidence type="ECO:0000313" key="1">
    <source>
        <dbReference type="EMBL" id="XDP98866.1"/>
    </source>
</evidence>
<name>A0AB39LZ46_9ACTN</name>